<protein>
    <submittedName>
        <fullName evidence="6">Aminotransferase</fullName>
        <ecNumber evidence="6">2.6.1.87</ecNumber>
    </submittedName>
</protein>
<dbReference type="RefSeq" id="WP_115329826.1">
    <property type="nucleotide sequence ID" value="NZ_CAAAHP010000011.1"/>
</dbReference>
<reference evidence="6 7" key="1">
    <citation type="submission" date="2018-06" db="EMBL/GenBank/DDBJ databases">
        <authorList>
            <consortium name="Pathogen Informatics"/>
            <person name="Doyle S."/>
        </authorList>
    </citation>
    <scope>NUCLEOTIDE SEQUENCE [LARGE SCALE GENOMIC DNA]</scope>
    <source>
        <strain evidence="6 7">NCTC13316</strain>
    </source>
</reference>
<keyword evidence="6" id="KW-0808">Transferase</keyword>
<dbReference type="EMBL" id="UGOD01000001">
    <property type="protein sequence ID" value="STX50213.1"/>
    <property type="molecule type" value="Genomic_DNA"/>
</dbReference>
<keyword evidence="1 4" id="KW-0663">Pyridoxal phosphate</keyword>
<proteinExistence type="inferred from homology"/>
<gene>
    <name evidence="6" type="primary">arnB_1</name>
    <name evidence="6" type="ORF">NCTC13316_00280</name>
</gene>
<sequence>MEHINNLSKRIDNYSVKIQAAINRVLSSGWVILGPEVHQFEQNFAAYLGCEYCISVANGTDALELALKAMGISSKDRVATVANAGMYATNAILAVDADPIFMDIDATTYVVSFNEVARAINLGAKAVIVTHLYGLVIPEIEKIVNYCREKGVLVLEDCAQAAGACLNNKRAGSFGDTASFSFYPTKNLAALGDGGAVVTNNSAIAEKLKSLRQYGWSSKYQVELPGGRNSRLDEMQAAILSMFLPDLDHTNARRREIAALYNDGICHSDVIVPLYKSTEYIAHLYIIRTHRRDELRKHLRQLNIASDIHYPIPDYRQPVFGDKFSAIFLENTELLASEIVTLPCYPELSNDEVKFIINAINSW</sequence>
<dbReference type="AlphaFoldDB" id="A0A378JIQ9"/>
<evidence type="ECO:0000256" key="4">
    <source>
        <dbReference type="PIRSR" id="PIRSR000390-2"/>
    </source>
</evidence>
<dbReference type="GO" id="GO:0000271">
    <property type="term" value="P:polysaccharide biosynthetic process"/>
    <property type="evidence" value="ECO:0007669"/>
    <property type="project" value="TreeGrafter"/>
</dbReference>
<dbReference type="GO" id="GO:0099620">
    <property type="term" value="F:UDP-4-amino-4-deoxy-L-arabinose aminotransferase"/>
    <property type="evidence" value="ECO:0007669"/>
    <property type="project" value="UniProtKB-EC"/>
</dbReference>
<evidence type="ECO:0000313" key="6">
    <source>
        <dbReference type="EMBL" id="STX50213.1"/>
    </source>
</evidence>
<dbReference type="PIRSF" id="PIRSF000390">
    <property type="entry name" value="PLP_StrS"/>
    <property type="match status" value="1"/>
</dbReference>
<dbReference type="PANTHER" id="PTHR30244:SF36">
    <property type="entry name" value="3-OXO-GLUCOSE-6-PHOSPHATE:GLUTAMATE AMINOTRANSFERASE"/>
    <property type="match status" value="1"/>
</dbReference>
<dbReference type="OrthoDB" id="9804264at2"/>
<dbReference type="GO" id="GO:0030170">
    <property type="term" value="F:pyridoxal phosphate binding"/>
    <property type="evidence" value="ECO:0007669"/>
    <property type="project" value="TreeGrafter"/>
</dbReference>
<evidence type="ECO:0000256" key="1">
    <source>
        <dbReference type="ARBA" id="ARBA00022898"/>
    </source>
</evidence>
<dbReference type="Gene3D" id="3.40.640.10">
    <property type="entry name" value="Type I PLP-dependent aspartate aminotransferase-like (Major domain)"/>
    <property type="match status" value="1"/>
</dbReference>
<dbReference type="CDD" id="cd00616">
    <property type="entry name" value="AHBA_syn"/>
    <property type="match status" value="1"/>
</dbReference>
<evidence type="ECO:0000256" key="2">
    <source>
        <dbReference type="ARBA" id="ARBA00037999"/>
    </source>
</evidence>
<keyword evidence="7" id="KW-1185">Reference proteome</keyword>
<organism evidence="6 7">
    <name type="scientific">Legionella busanensis</name>
    <dbReference type="NCBI Taxonomy" id="190655"/>
    <lineage>
        <taxon>Bacteria</taxon>
        <taxon>Pseudomonadati</taxon>
        <taxon>Pseudomonadota</taxon>
        <taxon>Gammaproteobacteria</taxon>
        <taxon>Legionellales</taxon>
        <taxon>Legionellaceae</taxon>
        <taxon>Legionella</taxon>
    </lineage>
</organism>
<feature type="active site" description="Proton acceptor" evidence="3">
    <location>
        <position position="186"/>
    </location>
</feature>
<dbReference type="InterPro" id="IPR015421">
    <property type="entry name" value="PyrdxlP-dep_Trfase_major"/>
</dbReference>
<dbReference type="Pfam" id="PF01041">
    <property type="entry name" value="DegT_DnrJ_EryC1"/>
    <property type="match status" value="1"/>
</dbReference>
<dbReference type="Gene3D" id="3.90.1150.10">
    <property type="entry name" value="Aspartate Aminotransferase, domain 1"/>
    <property type="match status" value="1"/>
</dbReference>
<dbReference type="PANTHER" id="PTHR30244">
    <property type="entry name" value="TRANSAMINASE"/>
    <property type="match status" value="1"/>
</dbReference>
<name>A0A378JIQ9_9GAMM</name>
<dbReference type="EC" id="2.6.1.87" evidence="6"/>
<dbReference type="Proteomes" id="UP000254794">
    <property type="component" value="Unassembled WGS sequence"/>
</dbReference>
<dbReference type="SUPFAM" id="SSF53383">
    <property type="entry name" value="PLP-dependent transferases"/>
    <property type="match status" value="1"/>
</dbReference>
<evidence type="ECO:0000313" key="7">
    <source>
        <dbReference type="Proteomes" id="UP000254794"/>
    </source>
</evidence>
<comment type="similarity">
    <text evidence="2 5">Belongs to the DegT/DnrJ/EryC1 family.</text>
</comment>
<dbReference type="InterPro" id="IPR000653">
    <property type="entry name" value="DegT/StrS_aminotransferase"/>
</dbReference>
<keyword evidence="6" id="KW-0032">Aminotransferase</keyword>
<dbReference type="InterPro" id="IPR015424">
    <property type="entry name" value="PyrdxlP-dep_Trfase"/>
</dbReference>
<evidence type="ECO:0000256" key="3">
    <source>
        <dbReference type="PIRSR" id="PIRSR000390-1"/>
    </source>
</evidence>
<feature type="modified residue" description="N6-(pyridoxal phosphate)lysine" evidence="4">
    <location>
        <position position="186"/>
    </location>
</feature>
<evidence type="ECO:0000256" key="5">
    <source>
        <dbReference type="RuleBase" id="RU004508"/>
    </source>
</evidence>
<dbReference type="InterPro" id="IPR015422">
    <property type="entry name" value="PyrdxlP-dep_Trfase_small"/>
</dbReference>
<accession>A0A378JIQ9</accession>